<dbReference type="RefSeq" id="WP_183459308.1">
    <property type="nucleotide sequence ID" value="NZ_CP050296.1"/>
</dbReference>
<proteinExistence type="predicted"/>
<dbReference type="EMBL" id="CP050296">
    <property type="protein sequence ID" value="QND60410.1"/>
    <property type="molecule type" value="Genomic_DNA"/>
</dbReference>
<sequence>MPADRLKVRDAAEDGYEVLENGEPIWSFETIVEAVQFVRDRDARLWLDWGRTVIGGQTVGPQDFEPSFLGSGVGRVLGEQHGPSKDKWFWSISTNDKRWRVHGGQRGREDTKDAAVAALEREFTKYLAATPPKPSPYAQAKGT</sequence>
<evidence type="ECO:0000313" key="2">
    <source>
        <dbReference type="Proteomes" id="UP000515465"/>
    </source>
</evidence>
<protein>
    <submittedName>
        <fullName evidence="1">Uncharacterized protein</fullName>
    </submittedName>
</protein>
<organism evidence="1 2">
    <name type="scientific">Mesorhizobium huakuii</name>
    <dbReference type="NCBI Taxonomy" id="28104"/>
    <lineage>
        <taxon>Bacteria</taxon>
        <taxon>Pseudomonadati</taxon>
        <taxon>Pseudomonadota</taxon>
        <taxon>Alphaproteobacteria</taxon>
        <taxon>Hyphomicrobiales</taxon>
        <taxon>Phyllobacteriaceae</taxon>
        <taxon>Mesorhizobium</taxon>
    </lineage>
</organism>
<dbReference type="Proteomes" id="UP000515465">
    <property type="component" value="Chromosome"/>
</dbReference>
<evidence type="ECO:0000313" key="1">
    <source>
        <dbReference type="EMBL" id="QND60410.1"/>
    </source>
</evidence>
<dbReference type="AlphaFoldDB" id="A0A7G6T0X8"/>
<gene>
    <name evidence="1" type="ORF">HB778_30575</name>
</gene>
<accession>A0A7G6T0X8</accession>
<reference evidence="2" key="1">
    <citation type="journal article" date="2020" name="Mol. Plant Microbe">
        <title>Rhizobial microsymbionts of the narrowly endemic Oxytropis species growing in Kamchatka are characterized by significant genetic diversity and possess a set of genes that are associated with T3SS and T6SS secretion systems and can affect the development of symbiosis.</title>
        <authorList>
            <person name="Safronova V."/>
            <person name="Guro P."/>
            <person name="Sazanova A."/>
            <person name="Kuznetsova I."/>
            <person name="Belimov A."/>
            <person name="Yakubov V."/>
            <person name="Chirak E."/>
            <person name="Afonin A."/>
            <person name="Gogolev Y."/>
            <person name="Andronov E."/>
            <person name="Tikhonovich I."/>
        </authorList>
    </citation>
    <scope>NUCLEOTIDE SEQUENCE [LARGE SCALE GENOMIC DNA]</scope>
    <source>
        <strain evidence="2">583</strain>
    </source>
</reference>
<name>A0A7G6T0X8_9HYPH</name>